<dbReference type="EMBL" id="JWZX01002159">
    <property type="protein sequence ID" value="KOO30800.1"/>
    <property type="molecule type" value="Genomic_DNA"/>
</dbReference>
<comment type="caution">
    <text evidence="1">The sequence shown here is derived from an EMBL/GenBank/DDBJ whole genome shotgun (WGS) entry which is preliminary data.</text>
</comment>
<accession>A0A0M0JW71</accession>
<proteinExistence type="predicted"/>
<dbReference type="AlphaFoldDB" id="A0A0M0JW71"/>
<organism evidence="1 2">
    <name type="scientific">Chrysochromulina tobinii</name>
    <dbReference type="NCBI Taxonomy" id="1460289"/>
    <lineage>
        <taxon>Eukaryota</taxon>
        <taxon>Haptista</taxon>
        <taxon>Haptophyta</taxon>
        <taxon>Prymnesiophyceae</taxon>
        <taxon>Prymnesiales</taxon>
        <taxon>Chrysochromulinaceae</taxon>
        <taxon>Chrysochromulina</taxon>
    </lineage>
</organism>
<evidence type="ECO:0000313" key="2">
    <source>
        <dbReference type="Proteomes" id="UP000037460"/>
    </source>
</evidence>
<reference evidence="2" key="1">
    <citation type="journal article" date="2015" name="PLoS Genet.">
        <title>Genome Sequence and Transcriptome Analyses of Chrysochromulina tobin: Metabolic Tools for Enhanced Algal Fitness in the Prominent Order Prymnesiales (Haptophyceae).</title>
        <authorList>
            <person name="Hovde B.T."/>
            <person name="Deodato C.R."/>
            <person name="Hunsperger H.M."/>
            <person name="Ryken S.A."/>
            <person name="Yost W."/>
            <person name="Jha R.K."/>
            <person name="Patterson J."/>
            <person name="Monnat R.J. Jr."/>
            <person name="Barlow S.B."/>
            <person name="Starkenburg S.R."/>
            <person name="Cattolico R.A."/>
        </authorList>
    </citation>
    <scope>NUCLEOTIDE SEQUENCE</scope>
    <source>
        <strain evidence="2">CCMP291</strain>
    </source>
</reference>
<keyword evidence="2" id="KW-1185">Reference proteome</keyword>
<evidence type="ECO:0000313" key="1">
    <source>
        <dbReference type="EMBL" id="KOO30800.1"/>
    </source>
</evidence>
<protein>
    <submittedName>
        <fullName evidence="1">Uncharacterized protein</fullName>
    </submittedName>
</protein>
<sequence length="481" mass="52576">MQKMAVTVPLGMQGGMALKVQTPSGMMQVTIPNGLRAGQEFHMMVPAPAPPMGQPAYGQPTGQPMGDMAFAPHAQVMKRELQPSSGPKPLVQSQEEAEAFGQRFWAQYLEGNARRSLDGEIFVKPEKMYSLMRKGADGSPAPVRLLRLSWLLKQARRGAVLPRRQEMPEEAFLSEAECGDTAQQLPSGEFGVFYDYGSLHQKDADGQRTESEQAAFKTALETMGMWYAHRLTTTVILSELPPGWPKSAKDAPFFPKDWLRGKGWPSFERAVSGLLKPHPLSGMSFRRLVDPAVPRSGQVGHNGSYRAPPMHPREFAADLSRKVFSNGADCEVVARLYADTFLAALGDARTLEFAGLEWKDADAQAFSKVLPLLRRAKAIDLTRNMIGESGFAALAAAIRAGGAPALQVFICGMQFDPKQNVLGQNDPKMPLPWMEDPDMIALRLACEARGIVFVDEMQISPGTPSYKGSIPDVGSLVSVQM</sequence>
<gene>
    <name evidence="1" type="ORF">Ctob_015101</name>
</gene>
<name>A0A0M0JW71_9EUKA</name>
<dbReference type="Proteomes" id="UP000037460">
    <property type="component" value="Unassembled WGS sequence"/>
</dbReference>